<organism evidence="1 2">
    <name type="scientific">Actinospica acidithermotolerans</name>
    <dbReference type="NCBI Taxonomy" id="2828514"/>
    <lineage>
        <taxon>Bacteria</taxon>
        <taxon>Bacillati</taxon>
        <taxon>Actinomycetota</taxon>
        <taxon>Actinomycetes</taxon>
        <taxon>Catenulisporales</taxon>
        <taxon>Actinospicaceae</taxon>
        <taxon>Actinospica</taxon>
    </lineage>
</organism>
<accession>A0A941IIF1</accession>
<keyword evidence="2" id="KW-1185">Reference proteome</keyword>
<dbReference type="EMBL" id="JAGSOH010000022">
    <property type="protein sequence ID" value="MBR7826722.1"/>
    <property type="molecule type" value="Genomic_DNA"/>
</dbReference>
<dbReference type="AlphaFoldDB" id="A0A941IIF1"/>
<dbReference type="RefSeq" id="WP_212517871.1">
    <property type="nucleotide sequence ID" value="NZ_JAGSOH010000022.1"/>
</dbReference>
<evidence type="ECO:0000313" key="2">
    <source>
        <dbReference type="Proteomes" id="UP000676325"/>
    </source>
</evidence>
<comment type="caution">
    <text evidence="1">The sequence shown here is derived from an EMBL/GenBank/DDBJ whole genome shotgun (WGS) entry which is preliminary data.</text>
</comment>
<sequence>MNENLTSGQLLARVRREIFAARTRELPWEYRVDWVRRGETPFPAYSIGRAETESHALRTARILLRNATESADPRAVAAWIKGPGDDDYRQVTL</sequence>
<proteinExistence type="predicted"/>
<protein>
    <submittedName>
        <fullName evidence="1">Uncharacterized protein</fullName>
    </submittedName>
</protein>
<evidence type="ECO:0000313" key="1">
    <source>
        <dbReference type="EMBL" id="MBR7826722.1"/>
    </source>
</evidence>
<gene>
    <name evidence="1" type="ORF">KDK95_10440</name>
</gene>
<name>A0A941IIF1_9ACTN</name>
<dbReference type="Proteomes" id="UP000676325">
    <property type="component" value="Unassembled WGS sequence"/>
</dbReference>
<reference evidence="1" key="1">
    <citation type="submission" date="2021-04" db="EMBL/GenBank/DDBJ databases">
        <title>Genome based classification of Actinospica acidithermotolerans sp. nov., an actinobacterium isolated from an Indonesian hot spring.</title>
        <authorList>
            <person name="Kusuma A.B."/>
            <person name="Putra K.E."/>
            <person name="Nafisah S."/>
            <person name="Loh J."/>
            <person name="Nouioui I."/>
            <person name="Goodfellow M."/>
        </authorList>
    </citation>
    <scope>NUCLEOTIDE SEQUENCE</scope>
    <source>
        <strain evidence="1">MGRD01-02</strain>
    </source>
</reference>